<dbReference type="Proteomes" id="UP000582231">
    <property type="component" value="Unassembled WGS sequence"/>
</dbReference>
<evidence type="ECO:0000256" key="5">
    <source>
        <dbReference type="PROSITE-ProRule" id="PRU01248"/>
    </source>
</evidence>
<name>A0A852RIN7_9ACTN</name>
<dbReference type="GO" id="GO:0006310">
    <property type="term" value="P:DNA recombination"/>
    <property type="evidence" value="ECO:0007669"/>
    <property type="project" value="UniProtKB-KW"/>
</dbReference>
<feature type="domain" description="Tyr recombinase" evidence="6">
    <location>
        <begin position="172"/>
        <end position="380"/>
    </location>
</feature>
<dbReference type="RefSeq" id="WP_179727162.1">
    <property type="nucleotide sequence ID" value="NZ_BAABEF010000001.1"/>
</dbReference>
<dbReference type="InterPro" id="IPR013762">
    <property type="entry name" value="Integrase-like_cat_sf"/>
</dbReference>
<keyword evidence="2" id="KW-0229">DNA integration</keyword>
<reference evidence="8 9" key="1">
    <citation type="submission" date="2020-07" db="EMBL/GenBank/DDBJ databases">
        <title>Sequencing the genomes of 1000 actinobacteria strains.</title>
        <authorList>
            <person name="Klenk H.-P."/>
        </authorList>
    </citation>
    <scope>NUCLEOTIDE SEQUENCE [LARGE SCALE GENOMIC DNA]</scope>
    <source>
        <strain evidence="8 9">DSM 19082</strain>
    </source>
</reference>
<protein>
    <submittedName>
        <fullName evidence="8">Integrase</fullName>
    </submittedName>
</protein>
<feature type="domain" description="Core-binding (CB)" evidence="7">
    <location>
        <begin position="29"/>
        <end position="122"/>
    </location>
</feature>
<dbReference type="Pfam" id="PF00589">
    <property type="entry name" value="Phage_integrase"/>
    <property type="match status" value="1"/>
</dbReference>
<evidence type="ECO:0000256" key="1">
    <source>
        <dbReference type="ARBA" id="ARBA00008857"/>
    </source>
</evidence>
<sequence>MLAPARFRVDEAVLADGRSTRVVMVDEADHLHRPSTDWLAYLQDIGRSPNTVKDYGSRLAWYLSWTAQTTDWRAVGLSHLAMWRRTVTTSPVRKTNGEEILRKPSTVALWMVAVRSFYEWADAQGLLTTDVVARMTEIKYFAPGTAAGGEHGNRRRVLVEELRPTERSQIYTDPEWIDDAEARDRLEALELNARDRFVIDLLYFTGIRAGEALSLFTRDGHFGGGSIALGCRQLDPHFHVKLDNPVENRARSKGCVRDLPVSEHLVERYIDYVLERQRILGDDDGSPHMLVNLYTPGPRRGQAMTYSGIRKLIDRVGKAIEFDLTGPHMLRHTLATRLIRGIDCDPQPLDVVQVILGHRSISSTRVYSHDLESAKKQSLAAIRPRSIQLGDVP</sequence>
<comment type="caution">
    <text evidence="8">The sequence shown here is derived from an EMBL/GenBank/DDBJ whole genome shotgun (WGS) entry which is preliminary data.</text>
</comment>
<proteinExistence type="inferred from homology"/>
<dbReference type="Gene3D" id="1.10.443.10">
    <property type="entry name" value="Intergrase catalytic core"/>
    <property type="match status" value="1"/>
</dbReference>
<evidence type="ECO:0000259" key="7">
    <source>
        <dbReference type="PROSITE" id="PS51900"/>
    </source>
</evidence>
<gene>
    <name evidence="8" type="ORF">BJ958_002531</name>
</gene>
<accession>A0A852RIN7</accession>
<dbReference type="InterPro" id="IPR011010">
    <property type="entry name" value="DNA_brk_join_enz"/>
</dbReference>
<dbReference type="PROSITE" id="PS51900">
    <property type="entry name" value="CB"/>
    <property type="match status" value="1"/>
</dbReference>
<dbReference type="InterPro" id="IPR050090">
    <property type="entry name" value="Tyrosine_recombinase_XerCD"/>
</dbReference>
<dbReference type="SUPFAM" id="SSF56349">
    <property type="entry name" value="DNA breaking-rejoining enzymes"/>
    <property type="match status" value="1"/>
</dbReference>
<dbReference type="InterPro" id="IPR004107">
    <property type="entry name" value="Integrase_SAM-like_N"/>
</dbReference>
<dbReference type="EMBL" id="JACCBF010000001">
    <property type="protein sequence ID" value="NYD30985.1"/>
    <property type="molecule type" value="Genomic_DNA"/>
</dbReference>
<evidence type="ECO:0000313" key="8">
    <source>
        <dbReference type="EMBL" id="NYD30985.1"/>
    </source>
</evidence>
<dbReference type="AlphaFoldDB" id="A0A852RIN7"/>
<dbReference type="InterPro" id="IPR010998">
    <property type="entry name" value="Integrase_recombinase_N"/>
</dbReference>
<evidence type="ECO:0000256" key="2">
    <source>
        <dbReference type="ARBA" id="ARBA00022908"/>
    </source>
</evidence>
<keyword evidence="9" id="KW-1185">Reference proteome</keyword>
<dbReference type="Pfam" id="PF02899">
    <property type="entry name" value="Phage_int_SAM_1"/>
    <property type="match status" value="1"/>
</dbReference>
<keyword evidence="3 5" id="KW-0238">DNA-binding</keyword>
<dbReference type="PROSITE" id="PS51898">
    <property type="entry name" value="TYR_RECOMBINASE"/>
    <property type="match status" value="1"/>
</dbReference>
<evidence type="ECO:0000259" key="6">
    <source>
        <dbReference type="PROSITE" id="PS51898"/>
    </source>
</evidence>
<dbReference type="PANTHER" id="PTHR30349:SF41">
    <property type="entry name" value="INTEGRASE_RECOMBINASE PROTEIN MJ0367-RELATED"/>
    <property type="match status" value="1"/>
</dbReference>
<organism evidence="8 9">
    <name type="scientific">Nocardioides kongjuensis</name>
    <dbReference type="NCBI Taxonomy" id="349522"/>
    <lineage>
        <taxon>Bacteria</taxon>
        <taxon>Bacillati</taxon>
        <taxon>Actinomycetota</taxon>
        <taxon>Actinomycetes</taxon>
        <taxon>Propionibacteriales</taxon>
        <taxon>Nocardioidaceae</taxon>
        <taxon>Nocardioides</taxon>
    </lineage>
</organism>
<evidence type="ECO:0000256" key="3">
    <source>
        <dbReference type="ARBA" id="ARBA00023125"/>
    </source>
</evidence>
<dbReference type="Gene3D" id="1.10.150.130">
    <property type="match status" value="1"/>
</dbReference>
<dbReference type="PANTHER" id="PTHR30349">
    <property type="entry name" value="PHAGE INTEGRASE-RELATED"/>
    <property type="match status" value="1"/>
</dbReference>
<dbReference type="CDD" id="cd00397">
    <property type="entry name" value="DNA_BRE_C"/>
    <property type="match status" value="1"/>
</dbReference>
<dbReference type="InterPro" id="IPR044068">
    <property type="entry name" value="CB"/>
</dbReference>
<dbReference type="InterPro" id="IPR002104">
    <property type="entry name" value="Integrase_catalytic"/>
</dbReference>
<evidence type="ECO:0000256" key="4">
    <source>
        <dbReference type="ARBA" id="ARBA00023172"/>
    </source>
</evidence>
<evidence type="ECO:0000313" key="9">
    <source>
        <dbReference type="Proteomes" id="UP000582231"/>
    </source>
</evidence>
<dbReference type="GO" id="GO:0003677">
    <property type="term" value="F:DNA binding"/>
    <property type="evidence" value="ECO:0007669"/>
    <property type="project" value="UniProtKB-UniRule"/>
</dbReference>
<comment type="similarity">
    <text evidence="1">Belongs to the 'phage' integrase family.</text>
</comment>
<keyword evidence="4" id="KW-0233">DNA recombination</keyword>
<dbReference type="GO" id="GO:0015074">
    <property type="term" value="P:DNA integration"/>
    <property type="evidence" value="ECO:0007669"/>
    <property type="project" value="UniProtKB-KW"/>
</dbReference>